<sequence length="71" mass="7863">MESPADEETVLHKRDVPIYHELVRQWRAAGRTVPGRPDPAWESLTAPRSAGCRRPPAEAGHREAAGVRRPG</sequence>
<dbReference type="Proteomes" id="UP001501752">
    <property type="component" value="Unassembled WGS sequence"/>
</dbReference>
<proteinExistence type="predicted"/>
<comment type="caution">
    <text evidence="2">The sequence shown here is derived from an EMBL/GenBank/DDBJ whole genome shotgun (WGS) entry which is preliminary data.</text>
</comment>
<evidence type="ECO:0000256" key="1">
    <source>
        <dbReference type="SAM" id="MobiDB-lite"/>
    </source>
</evidence>
<keyword evidence="3" id="KW-1185">Reference proteome</keyword>
<name>A0ABP9EQT5_9ACTN</name>
<dbReference type="EMBL" id="BAABIS010000001">
    <property type="protein sequence ID" value="GAA4885048.1"/>
    <property type="molecule type" value="Genomic_DNA"/>
</dbReference>
<feature type="region of interest" description="Disordered" evidence="1">
    <location>
        <begin position="34"/>
        <end position="71"/>
    </location>
</feature>
<protein>
    <submittedName>
        <fullName evidence="2">Uncharacterized protein</fullName>
    </submittedName>
</protein>
<reference evidence="3" key="1">
    <citation type="journal article" date="2019" name="Int. J. Syst. Evol. Microbiol.">
        <title>The Global Catalogue of Microorganisms (GCM) 10K type strain sequencing project: providing services to taxonomists for standard genome sequencing and annotation.</title>
        <authorList>
            <consortium name="The Broad Institute Genomics Platform"/>
            <consortium name="The Broad Institute Genome Sequencing Center for Infectious Disease"/>
            <person name="Wu L."/>
            <person name="Ma J."/>
        </authorList>
    </citation>
    <scope>NUCLEOTIDE SEQUENCE [LARGE SCALE GENOMIC DNA]</scope>
    <source>
        <strain evidence="3">JCM 13006</strain>
    </source>
</reference>
<gene>
    <name evidence="2" type="ORF">GCM10023235_77560</name>
</gene>
<accession>A0ABP9EQT5</accession>
<organism evidence="2 3">
    <name type="scientific">Kitasatospora terrestris</name>
    <dbReference type="NCBI Taxonomy" id="258051"/>
    <lineage>
        <taxon>Bacteria</taxon>
        <taxon>Bacillati</taxon>
        <taxon>Actinomycetota</taxon>
        <taxon>Actinomycetes</taxon>
        <taxon>Kitasatosporales</taxon>
        <taxon>Streptomycetaceae</taxon>
        <taxon>Kitasatospora</taxon>
    </lineage>
</organism>
<feature type="compositionally biased region" description="Basic and acidic residues" evidence="1">
    <location>
        <begin position="55"/>
        <end position="71"/>
    </location>
</feature>
<evidence type="ECO:0000313" key="3">
    <source>
        <dbReference type="Proteomes" id="UP001501752"/>
    </source>
</evidence>
<evidence type="ECO:0000313" key="2">
    <source>
        <dbReference type="EMBL" id="GAA4885048.1"/>
    </source>
</evidence>